<dbReference type="GO" id="GO:0015768">
    <property type="term" value="P:maltose transport"/>
    <property type="evidence" value="ECO:0007669"/>
    <property type="project" value="TreeGrafter"/>
</dbReference>
<comment type="caution">
    <text evidence="5">The sequence shown here is derived from an EMBL/GenBank/DDBJ whole genome shotgun (WGS) entry which is preliminary data.</text>
</comment>
<keyword evidence="3 4" id="KW-0732">Signal</keyword>
<dbReference type="Proteomes" id="UP000177061">
    <property type="component" value="Unassembled WGS sequence"/>
</dbReference>
<dbReference type="SUPFAM" id="SSF53850">
    <property type="entry name" value="Periplasmic binding protein-like II"/>
    <property type="match status" value="1"/>
</dbReference>
<dbReference type="GO" id="GO:0055052">
    <property type="term" value="C:ATP-binding cassette (ABC) transporter complex, substrate-binding subunit-containing"/>
    <property type="evidence" value="ECO:0007669"/>
    <property type="project" value="TreeGrafter"/>
</dbReference>
<feature type="signal peptide" evidence="4">
    <location>
        <begin position="1"/>
        <end position="25"/>
    </location>
</feature>
<proteinExistence type="inferred from homology"/>
<keyword evidence="2" id="KW-0813">Transport</keyword>
<evidence type="ECO:0000256" key="3">
    <source>
        <dbReference type="ARBA" id="ARBA00022729"/>
    </source>
</evidence>
<evidence type="ECO:0000313" key="5">
    <source>
        <dbReference type="EMBL" id="OGZ37640.1"/>
    </source>
</evidence>
<dbReference type="GO" id="GO:1901982">
    <property type="term" value="F:maltose binding"/>
    <property type="evidence" value="ECO:0007669"/>
    <property type="project" value="TreeGrafter"/>
</dbReference>
<organism evidence="5 6">
    <name type="scientific">Candidatus Portnoybacteria bacterium RIFCSPHIGHO2_12_FULL_38_9</name>
    <dbReference type="NCBI Taxonomy" id="1801997"/>
    <lineage>
        <taxon>Bacteria</taxon>
        <taxon>Candidatus Portnoyibacteriota</taxon>
    </lineage>
</organism>
<dbReference type="Gene3D" id="3.40.190.10">
    <property type="entry name" value="Periplasmic binding protein-like II"/>
    <property type="match status" value="1"/>
</dbReference>
<gene>
    <name evidence="5" type="ORF">A3J64_00060</name>
</gene>
<dbReference type="PANTHER" id="PTHR30061">
    <property type="entry name" value="MALTOSE-BINDING PERIPLASMIC PROTEIN"/>
    <property type="match status" value="1"/>
</dbReference>
<dbReference type="PANTHER" id="PTHR30061:SF50">
    <property type="entry name" value="MALTOSE_MALTODEXTRIN-BINDING PERIPLASMIC PROTEIN"/>
    <property type="match status" value="1"/>
</dbReference>
<evidence type="ECO:0000256" key="2">
    <source>
        <dbReference type="ARBA" id="ARBA00022448"/>
    </source>
</evidence>
<reference evidence="5 6" key="1">
    <citation type="journal article" date="2016" name="Nat. Commun.">
        <title>Thousands of microbial genomes shed light on interconnected biogeochemical processes in an aquifer system.</title>
        <authorList>
            <person name="Anantharaman K."/>
            <person name="Brown C.T."/>
            <person name="Hug L.A."/>
            <person name="Sharon I."/>
            <person name="Castelle C.J."/>
            <person name="Probst A.J."/>
            <person name="Thomas B.C."/>
            <person name="Singh A."/>
            <person name="Wilkins M.J."/>
            <person name="Karaoz U."/>
            <person name="Brodie E.L."/>
            <person name="Williams K.H."/>
            <person name="Hubbard S.S."/>
            <person name="Banfield J.F."/>
        </authorList>
    </citation>
    <scope>NUCLEOTIDE SEQUENCE [LARGE SCALE GENOMIC DNA]</scope>
</reference>
<dbReference type="STRING" id="1801997.A3J64_00060"/>
<evidence type="ECO:0000256" key="1">
    <source>
        <dbReference type="ARBA" id="ARBA00008520"/>
    </source>
</evidence>
<dbReference type="GO" id="GO:0042956">
    <property type="term" value="P:maltodextrin transmembrane transport"/>
    <property type="evidence" value="ECO:0007669"/>
    <property type="project" value="TreeGrafter"/>
</dbReference>
<name>A0A1G2FJ12_9BACT</name>
<dbReference type="EMBL" id="MHNB01000002">
    <property type="protein sequence ID" value="OGZ37640.1"/>
    <property type="molecule type" value="Genomic_DNA"/>
</dbReference>
<dbReference type="InterPro" id="IPR006059">
    <property type="entry name" value="SBP"/>
</dbReference>
<sequence length="432" mass="48823">MRSKSNFTFLYSIVAPFLIFALAAAFPGCKESPGKTVGLEFWGVFDDSDVYSPLIESFNKQYPNIKIRYTKKNYLDYEKDLLEAMAAGRGPDLLMLHNTWLPKYQDKISAVAEDLITLKEFKETFVDVAAADFVKDSDIYALPLYVDTLALYYNKDILNTAGIPEAPKTWEEFLETVEKTTLKDERGNVSRAGAAIGTARNINRSIDILSVLMLQSGVSMINQNRTAAAFGERVSLEGEEFFPGERALQFYTDFANPLKSVYTWNTRMHYSIDAFYEGQAAMMFNYSHHFSTIRAKSPYLNFAAAPLPQIKTSAIDVNYANYWGLAVSKNSKNAKQAWQFISWLSQKENSRKYLETTRKPAARRDLISEQKNDPDLGVFARQALTARSWYQVDNSAIETIMAEMIESVVLGETTIKEAVEKATAQVTVLMKD</sequence>
<comment type="similarity">
    <text evidence="1">Belongs to the bacterial solute-binding protein 1 family.</text>
</comment>
<evidence type="ECO:0008006" key="7">
    <source>
        <dbReference type="Google" id="ProtNLM"/>
    </source>
</evidence>
<dbReference type="Pfam" id="PF01547">
    <property type="entry name" value="SBP_bac_1"/>
    <property type="match status" value="1"/>
</dbReference>
<evidence type="ECO:0000313" key="6">
    <source>
        <dbReference type="Proteomes" id="UP000177061"/>
    </source>
</evidence>
<accession>A0A1G2FJ12</accession>
<evidence type="ECO:0000256" key="4">
    <source>
        <dbReference type="SAM" id="SignalP"/>
    </source>
</evidence>
<feature type="chain" id="PRO_5009582865" description="ABC transporter substrate-binding protein" evidence="4">
    <location>
        <begin position="26"/>
        <end position="432"/>
    </location>
</feature>
<protein>
    <recommendedName>
        <fullName evidence="7">ABC transporter substrate-binding protein</fullName>
    </recommendedName>
</protein>
<dbReference type="AlphaFoldDB" id="A0A1G2FJ12"/>